<accession>A0ABM8MCG4</accession>
<dbReference type="Proteomes" id="UP000626656">
    <property type="component" value="Unassembled WGS sequence"/>
</dbReference>
<protein>
    <submittedName>
        <fullName evidence="1">7-carboxy-7-deazaguanine synthase (EC)</fullName>
        <ecNumber evidence="1">4.3.99.3</ecNumber>
    </submittedName>
</protein>
<reference evidence="1 2" key="1">
    <citation type="submission" date="2020-05" db="EMBL/GenBank/DDBJ databases">
        <authorList>
            <person name="Petersen J."/>
            <person name="Sayavedra L."/>
        </authorList>
    </citation>
    <scope>NUCLEOTIDE SEQUENCE [LARGE SCALE GENOMIC DNA]</scope>
    <source>
        <strain evidence="1">B azoricus SOX ET2 1586I</strain>
    </source>
</reference>
<evidence type="ECO:0000313" key="1">
    <source>
        <dbReference type="EMBL" id="CAB5508432.1"/>
    </source>
</evidence>
<name>A0ABM8MCG4_9GAMM</name>
<keyword evidence="2" id="KW-1185">Reference proteome</keyword>
<dbReference type="EMBL" id="CAHJWF010000616">
    <property type="protein sequence ID" value="CAB5508432.1"/>
    <property type="molecule type" value="Genomic_DNA"/>
</dbReference>
<proteinExistence type="predicted"/>
<comment type="caution">
    <text evidence="1">The sequence shown here is derived from an EMBL/GenBank/DDBJ whole genome shotgun (WGS) entry which is preliminary data.</text>
</comment>
<organism evidence="1 2">
    <name type="scientific">Bathymodiolus thermophilus thioautotrophic gill symbiont</name>
    <dbReference type="NCBI Taxonomy" id="2360"/>
    <lineage>
        <taxon>Bacteria</taxon>
        <taxon>Pseudomonadati</taxon>
        <taxon>Pseudomonadota</taxon>
        <taxon>Gammaproteobacteria</taxon>
        <taxon>sulfur-oxidizing symbionts</taxon>
    </lineage>
</organism>
<dbReference type="GO" id="GO:0016829">
    <property type="term" value="F:lyase activity"/>
    <property type="evidence" value="ECO:0007669"/>
    <property type="project" value="UniProtKB-KW"/>
</dbReference>
<dbReference type="EC" id="4.3.99.3" evidence="1"/>
<sequence>MNTELNINEIFYSLQGEAREV</sequence>
<evidence type="ECO:0000313" key="2">
    <source>
        <dbReference type="Proteomes" id="UP000626656"/>
    </source>
</evidence>
<keyword evidence="1" id="KW-0456">Lyase</keyword>
<feature type="non-terminal residue" evidence="1">
    <location>
        <position position="21"/>
    </location>
</feature>
<gene>
    <name evidence="1" type="ORF">AZO1586I_2707</name>
</gene>